<dbReference type="EMBL" id="QHJQ01000001">
    <property type="protein sequence ID" value="PXA05745.1"/>
    <property type="molecule type" value="Genomic_DNA"/>
</dbReference>
<dbReference type="OrthoDB" id="194887at2"/>
<accession>A0A317ZJE6</accession>
<dbReference type="RefSeq" id="WP_110129822.1">
    <property type="nucleotide sequence ID" value="NZ_QHJQ01000001.1"/>
</dbReference>
<comment type="caution">
    <text evidence="1">The sequence shown here is derived from an EMBL/GenBank/DDBJ whole genome shotgun (WGS) entry which is preliminary data.</text>
</comment>
<dbReference type="SUPFAM" id="SSF69065">
    <property type="entry name" value="RNase III domain-like"/>
    <property type="match status" value="1"/>
</dbReference>
<dbReference type="AlphaFoldDB" id="A0A317ZJE6"/>
<organism evidence="1 2">
    <name type="scientific">Coraliomargarita sinensis</name>
    <dbReference type="NCBI Taxonomy" id="2174842"/>
    <lineage>
        <taxon>Bacteria</taxon>
        <taxon>Pseudomonadati</taxon>
        <taxon>Verrucomicrobiota</taxon>
        <taxon>Opitutia</taxon>
        <taxon>Puniceicoccales</taxon>
        <taxon>Coraliomargaritaceae</taxon>
        <taxon>Coraliomargarita</taxon>
    </lineage>
</organism>
<reference evidence="1 2" key="1">
    <citation type="submission" date="2018-05" db="EMBL/GenBank/DDBJ databases">
        <title>Coraliomargarita sinensis sp. nov., isolated from a marine solar saltern.</title>
        <authorList>
            <person name="Zhou L.Y."/>
        </authorList>
    </citation>
    <scope>NUCLEOTIDE SEQUENCE [LARGE SCALE GENOMIC DNA]</scope>
    <source>
        <strain evidence="1 2">WN38</strain>
    </source>
</reference>
<dbReference type="Proteomes" id="UP000247099">
    <property type="component" value="Unassembled WGS sequence"/>
</dbReference>
<dbReference type="GO" id="GO:0006396">
    <property type="term" value="P:RNA processing"/>
    <property type="evidence" value="ECO:0007669"/>
    <property type="project" value="InterPro"/>
</dbReference>
<dbReference type="InParanoid" id="A0A317ZJE6"/>
<evidence type="ECO:0000313" key="2">
    <source>
        <dbReference type="Proteomes" id="UP000247099"/>
    </source>
</evidence>
<evidence type="ECO:0000313" key="1">
    <source>
        <dbReference type="EMBL" id="PXA05745.1"/>
    </source>
</evidence>
<proteinExistence type="predicted"/>
<sequence length="103" mass="11780">MIEDEKRTKAWIGDAVLALFARGWILKAPQIKKEDRHDAFIRMTSNKFLSAIGEPTAMEAEIGVIYESDGLQAAFDHIEETFVPLFKKQLAKRRQPGSYRRKG</sequence>
<name>A0A317ZJE6_9BACT</name>
<dbReference type="InterPro" id="IPR036389">
    <property type="entry name" value="RNase_III_sf"/>
</dbReference>
<dbReference type="GO" id="GO:0004525">
    <property type="term" value="F:ribonuclease III activity"/>
    <property type="evidence" value="ECO:0007669"/>
    <property type="project" value="InterPro"/>
</dbReference>
<gene>
    <name evidence="1" type="ORF">DDZ13_02425</name>
</gene>
<protein>
    <submittedName>
        <fullName evidence="1">Uncharacterized protein</fullName>
    </submittedName>
</protein>
<keyword evidence="2" id="KW-1185">Reference proteome</keyword>